<gene>
    <name evidence="11" type="ORF">WN55_08879</name>
</gene>
<dbReference type="SUPFAM" id="SSF57667">
    <property type="entry name" value="beta-beta-alpha zinc fingers"/>
    <property type="match status" value="2"/>
</dbReference>
<dbReference type="FunFam" id="3.30.160.60:FF:000452">
    <property type="entry name" value="Transcription factor Ovo-like 2"/>
    <property type="match status" value="1"/>
</dbReference>
<dbReference type="STRING" id="178035.A0A154P4X9"/>
<feature type="domain" description="C2H2-type" evidence="10">
    <location>
        <begin position="789"/>
        <end position="816"/>
    </location>
</feature>
<feature type="compositionally biased region" description="Gly residues" evidence="9">
    <location>
        <begin position="256"/>
        <end position="270"/>
    </location>
</feature>
<feature type="domain" description="C2H2-type" evidence="10">
    <location>
        <begin position="761"/>
        <end position="788"/>
    </location>
</feature>
<dbReference type="GO" id="GO:0051241">
    <property type="term" value="P:negative regulation of multicellular organismal process"/>
    <property type="evidence" value="ECO:0007669"/>
    <property type="project" value="UniProtKB-ARBA"/>
</dbReference>
<evidence type="ECO:0000256" key="8">
    <source>
        <dbReference type="PROSITE-ProRule" id="PRU00042"/>
    </source>
</evidence>
<keyword evidence="12" id="KW-1185">Reference proteome</keyword>
<dbReference type="FunFam" id="3.30.160.60:FF:001250">
    <property type="entry name" value="putative transcription factor ovo-like protein 3"/>
    <property type="match status" value="1"/>
</dbReference>
<dbReference type="PROSITE" id="PS50157">
    <property type="entry name" value="ZINC_FINGER_C2H2_2"/>
    <property type="match status" value="3"/>
</dbReference>
<evidence type="ECO:0000256" key="9">
    <source>
        <dbReference type="SAM" id="MobiDB-lite"/>
    </source>
</evidence>
<keyword evidence="3" id="KW-0479">Metal-binding</keyword>
<feature type="compositionally biased region" description="Polar residues" evidence="9">
    <location>
        <begin position="677"/>
        <end position="691"/>
    </location>
</feature>
<accession>A0A154P4X9</accession>
<evidence type="ECO:0000256" key="3">
    <source>
        <dbReference type="ARBA" id="ARBA00022723"/>
    </source>
</evidence>
<feature type="compositionally biased region" description="Low complexity" evidence="9">
    <location>
        <begin position="186"/>
        <end position="197"/>
    </location>
</feature>
<dbReference type="OMA" id="CALMEHA"/>
<evidence type="ECO:0000256" key="6">
    <source>
        <dbReference type="ARBA" id="ARBA00022833"/>
    </source>
</evidence>
<dbReference type="GO" id="GO:0009913">
    <property type="term" value="P:epidermal cell differentiation"/>
    <property type="evidence" value="ECO:0007669"/>
    <property type="project" value="TreeGrafter"/>
</dbReference>
<keyword evidence="7" id="KW-0539">Nucleus</keyword>
<evidence type="ECO:0000313" key="11">
    <source>
        <dbReference type="EMBL" id="KZC06995.1"/>
    </source>
</evidence>
<feature type="compositionally biased region" description="Basic and acidic residues" evidence="9">
    <location>
        <begin position="741"/>
        <end position="756"/>
    </location>
</feature>
<reference evidence="11 12" key="1">
    <citation type="submission" date="2015-07" db="EMBL/GenBank/DDBJ databases">
        <title>The genome of Dufourea novaeangliae.</title>
        <authorList>
            <person name="Pan H."/>
            <person name="Kapheim K."/>
        </authorList>
    </citation>
    <scope>NUCLEOTIDE SEQUENCE [LARGE SCALE GENOMIC DNA]</scope>
    <source>
        <strain evidence="11">0120121106</strain>
        <tissue evidence="11">Whole body</tissue>
    </source>
</reference>
<feature type="region of interest" description="Disordered" evidence="9">
    <location>
        <begin position="488"/>
        <end position="528"/>
    </location>
</feature>
<feature type="compositionally biased region" description="Low complexity" evidence="9">
    <location>
        <begin position="65"/>
        <end position="74"/>
    </location>
</feature>
<feature type="region of interest" description="Disordered" evidence="9">
    <location>
        <begin position="309"/>
        <end position="335"/>
    </location>
</feature>
<feature type="region of interest" description="Disordered" evidence="9">
    <location>
        <begin position="20"/>
        <end position="222"/>
    </location>
</feature>
<dbReference type="PANTHER" id="PTHR10032">
    <property type="entry name" value="ZINC FINGER PROTEIN WITH KRAB AND SCAN DOMAINS"/>
    <property type="match status" value="1"/>
</dbReference>
<evidence type="ECO:0000256" key="7">
    <source>
        <dbReference type="ARBA" id="ARBA00023242"/>
    </source>
</evidence>
<dbReference type="GO" id="GO:0008270">
    <property type="term" value="F:zinc ion binding"/>
    <property type="evidence" value="ECO:0007669"/>
    <property type="project" value="UniProtKB-KW"/>
</dbReference>
<feature type="region of interest" description="Disordered" evidence="9">
    <location>
        <begin position="242"/>
        <end position="277"/>
    </location>
</feature>
<dbReference type="Gene3D" id="3.30.160.60">
    <property type="entry name" value="Classic Zinc Finger"/>
    <property type="match status" value="2"/>
</dbReference>
<dbReference type="Proteomes" id="UP000076502">
    <property type="component" value="Unassembled WGS sequence"/>
</dbReference>
<comment type="similarity">
    <text evidence="2">Belongs to the krueppel C2H2-type zinc-finger protein family.</text>
</comment>
<dbReference type="InterPro" id="IPR013087">
    <property type="entry name" value="Znf_C2H2_type"/>
</dbReference>
<feature type="compositionally biased region" description="Pro residues" evidence="9">
    <location>
        <begin position="149"/>
        <end position="159"/>
    </location>
</feature>
<name>A0A154P4X9_DUFNO</name>
<evidence type="ECO:0000256" key="1">
    <source>
        <dbReference type="ARBA" id="ARBA00004123"/>
    </source>
</evidence>
<evidence type="ECO:0000259" key="10">
    <source>
        <dbReference type="PROSITE" id="PS50157"/>
    </source>
</evidence>
<dbReference type="GO" id="GO:0000981">
    <property type="term" value="F:DNA-binding transcription factor activity, RNA polymerase II-specific"/>
    <property type="evidence" value="ECO:0007669"/>
    <property type="project" value="TreeGrafter"/>
</dbReference>
<feature type="compositionally biased region" description="Gly residues" evidence="9">
    <location>
        <begin position="309"/>
        <end position="319"/>
    </location>
</feature>
<dbReference type="AlphaFoldDB" id="A0A154P4X9"/>
<feature type="domain" description="C2H2-type" evidence="10">
    <location>
        <begin position="817"/>
        <end position="845"/>
    </location>
</feature>
<feature type="compositionally biased region" description="Basic and acidic residues" evidence="9">
    <location>
        <begin position="52"/>
        <end position="63"/>
    </location>
</feature>
<keyword evidence="4" id="KW-0677">Repeat</keyword>
<dbReference type="GO" id="GO:0000978">
    <property type="term" value="F:RNA polymerase II cis-regulatory region sequence-specific DNA binding"/>
    <property type="evidence" value="ECO:0007669"/>
    <property type="project" value="TreeGrafter"/>
</dbReference>
<feature type="compositionally biased region" description="Low complexity" evidence="9">
    <location>
        <begin position="630"/>
        <end position="668"/>
    </location>
</feature>
<dbReference type="GO" id="GO:0045596">
    <property type="term" value="P:negative regulation of cell differentiation"/>
    <property type="evidence" value="ECO:0007669"/>
    <property type="project" value="UniProtKB-ARBA"/>
</dbReference>
<organism evidence="11 12">
    <name type="scientific">Dufourea novaeangliae</name>
    <name type="common">Sweat bee</name>
    <dbReference type="NCBI Taxonomy" id="178035"/>
    <lineage>
        <taxon>Eukaryota</taxon>
        <taxon>Metazoa</taxon>
        <taxon>Ecdysozoa</taxon>
        <taxon>Arthropoda</taxon>
        <taxon>Hexapoda</taxon>
        <taxon>Insecta</taxon>
        <taxon>Pterygota</taxon>
        <taxon>Neoptera</taxon>
        <taxon>Endopterygota</taxon>
        <taxon>Hymenoptera</taxon>
        <taxon>Apocrita</taxon>
        <taxon>Aculeata</taxon>
        <taxon>Apoidea</taxon>
        <taxon>Anthophila</taxon>
        <taxon>Halictidae</taxon>
        <taxon>Rophitinae</taxon>
        <taxon>Dufourea</taxon>
    </lineage>
</organism>
<evidence type="ECO:0000256" key="2">
    <source>
        <dbReference type="ARBA" id="ARBA00006991"/>
    </source>
</evidence>
<comment type="subcellular location">
    <subcellularLocation>
        <location evidence="1">Nucleus</location>
    </subcellularLocation>
</comment>
<dbReference type="InterPro" id="IPR027756">
    <property type="entry name" value="Ovo-like"/>
</dbReference>
<dbReference type="GO" id="GO:0005634">
    <property type="term" value="C:nucleus"/>
    <property type="evidence" value="ECO:0007669"/>
    <property type="project" value="UniProtKB-SubCell"/>
</dbReference>
<protein>
    <submittedName>
        <fullName evidence="11">Protein ovo</fullName>
    </submittedName>
</protein>
<feature type="compositionally biased region" description="Low complexity" evidence="9">
    <location>
        <begin position="604"/>
        <end position="619"/>
    </location>
</feature>
<evidence type="ECO:0000313" key="12">
    <source>
        <dbReference type="Proteomes" id="UP000076502"/>
    </source>
</evidence>
<evidence type="ECO:0000256" key="4">
    <source>
        <dbReference type="ARBA" id="ARBA00022737"/>
    </source>
</evidence>
<dbReference type="GO" id="GO:0009968">
    <property type="term" value="P:negative regulation of signal transduction"/>
    <property type="evidence" value="ECO:0007669"/>
    <property type="project" value="UniProtKB-ARBA"/>
</dbReference>
<sequence length="948" mass="101488">MPKIFLIKNRLHQQQLRLLEAQHLGKSPPPCSGKESPLGSSEPLSLIVNKHQYREKTDDDRATTPESLRSTSPASSPPPQWQSSVTPSNTPPRRFISSILGGDVPYGSRGHVLTRAERKEYSSPPIAPSSSDASSQFLAKSEKLVLPRPTTPPKTPRVEPPTRVSVIQRVPPQSQSTSRREDKVEVPQTQEPEQEQPIDYAVPKRKEEDEERGREGAKVSRTIGNSIARPLLAMRLSGPQVVHAAAGHGRSSSSGNNGGSGSSGGSGGSGNTSSTNSGGSGGYCGGGGAVTGGSGGGGAVGGGAGGGGMNPGGNGGRGNYGPSSPPTGSLPPFYESLKGGNNLANFANQYNSTQGNGYLTPSPTVGMECDTGQQDVNSQHSQYNAQEGKQYSLLQNVCATYGLTLKEEEDLSPYKIQPNDLLSGQYGAYDMTDTGMMVDMVTGAVVDPLQFTATLTFSSPSDHTALLESLSDAADLFLPRLPAEDGGNDLLEESLHSPASAGSGIGQDAAGQMTTPVEPSVDPFPEHSMALTRGFDTTRHYTAAPQHFSTSKLGLSYTTESGYQSVGKERPELGLHINQNHQHQPEPQLQQLQIQVQLQQQQQQQQQTTAASPHQQQHQGLLSPGLSFTGSGLELDSGSSVGGSLPSPGAASCSLDAASSSTSPSCALMEHAPSPAGTVSSASVNSVQQTGPVGEPPLTQRVGVLQQRLGLPGDCQLEFVNGGHGIKNPLAIEGQRQAAATREEERAARPPPGKDDDPNRFTCRVCSKNFSLQRLLNRHMKCHSDVKRYLCTFCGKGFNDTFDLKRHTRTHTGVRPYKCNLCEKSFTQRCSLESHCLKVHGVQHQYAYKERRTKVYVCEECGHTTQEPEVHYLHLKDKHPYSPALLKFYDKRHFKFTNSNFANMLLQGGLLRPDTRNTESCVKSASKSLEAPLRRATTMLHLGRATSS</sequence>
<feature type="compositionally biased region" description="Low complexity" evidence="9">
    <location>
        <begin position="35"/>
        <end position="46"/>
    </location>
</feature>
<dbReference type="InterPro" id="IPR036236">
    <property type="entry name" value="Znf_C2H2_sf"/>
</dbReference>
<dbReference type="PANTHER" id="PTHR10032:SF271">
    <property type="entry name" value="RH12261P-RELATED"/>
    <property type="match status" value="1"/>
</dbReference>
<feature type="compositionally biased region" description="Basic and acidic residues" evidence="9">
    <location>
        <begin position="202"/>
        <end position="218"/>
    </location>
</feature>
<proteinExistence type="inferred from homology"/>
<dbReference type="EMBL" id="KQ434820">
    <property type="protein sequence ID" value="KZC06995.1"/>
    <property type="molecule type" value="Genomic_DNA"/>
</dbReference>
<dbReference type="SMART" id="SM00355">
    <property type="entry name" value="ZnF_C2H2"/>
    <property type="match status" value="4"/>
</dbReference>
<feature type="region of interest" description="Disordered" evidence="9">
    <location>
        <begin position="735"/>
        <end position="756"/>
    </location>
</feature>
<dbReference type="GO" id="GO:0045892">
    <property type="term" value="P:negative regulation of DNA-templated transcription"/>
    <property type="evidence" value="ECO:0007669"/>
    <property type="project" value="UniProtKB-ARBA"/>
</dbReference>
<dbReference type="OrthoDB" id="6508643at2759"/>
<dbReference type="Pfam" id="PF00096">
    <property type="entry name" value="zf-C2H2"/>
    <property type="match status" value="1"/>
</dbReference>
<feature type="compositionally biased region" description="Low complexity" evidence="9">
    <location>
        <begin position="122"/>
        <end position="139"/>
    </location>
</feature>
<feature type="region of interest" description="Disordered" evidence="9">
    <location>
        <begin position="604"/>
        <end position="698"/>
    </location>
</feature>
<keyword evidence="6" id="KW-0862">Zinc</keyword>
<evidence type="ECO:0000256" key="5">
    <source>
        <dbReference type="ARBA" id="ARBA00022771"/>
    </source>
</evidence>
<keyword evidence="5 8" id="KW-0863">Zinc-finger</keyword>
<dbReference type="PROSITE" id="PS00028">
    <property type="entry name" value="ZINC_FINGER_C2H2_1"/>
    <property type="match status" value="3"/>
</dbReference>